<feature type="compositionally biased region" description="Polar residues" evidence="2">
    <location>
        <begin position="166"/>
        <end position="203"/>
    </location>
</feature>
<dbReference type="InterPro" id="IPR051025">
    <property type="entry name" value="RhoGAP"/>
</dbReference>
<evidence type="ECO:0000256" key="1">
    <source>
        <dbReference type="ARBA" id="ARBA00022468"/>
    </source>
</evidence>
<dbReference type="InterPro" id="IPR027267">
    <property type="entry name" value="AH/BAR_dom_sf"/>
</dbReference>
<dbReference type="EMBL" id="GL732543">
    <property type="protein sequence ID" value="EFX81496.1"/>
    <property type="molecule type" value="Genomic_DNA"/>
</dbReference>
<dbReference type="HOGENOM" id="CLU_754922_0_0_1"/>
<dbReference type="PhylomeDB" id="E9GGH5"/>
<evidence type="ECO:0000313" key="4">
    <source>
        <dbReference type="EMBL" id="EFX81496.1"/>
    </source>
</evidence>
<dbReference type="InterPro" id="IPR000198">
    <property type="entry name" value="RhoGAP_dom"/>
</dbReference>
<accession>E9GGH5</accession>
<dbReference type="InterPro" id="IPR008936">
    <property type="entry name" value="Rho_GTPase_activation_prot"/>
</dbReference>
<dbReference type="GO" id="GO:0005096">
    <property type="term" value="F:GTPase activator activity"/>
    <property type="evidence" value="ECO:0007669"/>
    <property type="project" value="UniProtKB-KW"/>
</dbReference>
<sequence>MIRSRLMEAETTYKASVCEANERHGQLLRVKSQVLQQVHKLMLQYDQTMKAVTFSYFQLQHTVSSPAPVQTLCKSSRLHEPGSQYMEFIMRMPLHSKPSRDSTLTATAGSPGGTSLGPYTFEPYSEQSTVSEKERNSNGSLSADLTKSAGKDRVQSVGPMKEWSASAVSSAGQSPGNVVTQVSSGTESVESNPSAKSRETSPSGDELENEPYPEADANYLGYSANRRHCMSKAAVTHTFRKLKTPSRCRECDSYVYFQGAECNEGLYRVSGVKSKVEKLCQSFENGADLIDLTDIHPNVVANVLKLYLRQLPEALLTSRLYPDFIRVAREWTGPSADTSAPVVEELNELVHKLPRHHHATLAFLMHT</sequence>
<dbReference type="GO" id="GO:0007165">
    <property type="term" value="P:signal transduction"/>
    <property type="evidence" value="ECO:0007669"/>
    <property type="project" value="InterPro"/>
</dbReference>
<evidence type="ECO:0000313" key="5">
    <source>
        <dbReference type="Proteomes" id="UP000000305"/>
    </source>
</evidence>
<dbReference type="PANTHER" id="PTHR15228:SF25">
    <property type="entry name" value="F-BAR DOMAIN-CONTAINING PROTEIN"/>
    <property type="match status" value="1"/>
</dbReference>
<dbReference type="SUPFAM" id="SSF48350">
    <property type="entry name" value="GTPase activation domain, GAP"/>
    <property type="match status" value="1"/>
</dbReference>
<dbReference type="PROSITE" id="PS50238">
    <property type="entry name" value="RHOGAP"/>
    <property type="match status" value="1"/>
</dbReference>
<dbReference type="Gene3D" id="1.10.555.10">
    <property type="entry name" value="Rho GTPase activation protein"/>
    <property type="match status" value="1"/>
</dbReference>
<feature type="domain" description="Rho-GAP" evidence="3">
    <location>
        <begin position="233"/>
        <end position="367"/>
    </location>
</feature>
<dbReference type="STRING" id="6669.E9GGH5"/>
<dbReference type="AlphaFoldDB" id="E9GGH5"/>
<dbReference type="PANTHER" id="PTHR15228">
    <property type="entry name" value="SPERMATHECAL PHYSIOLOGY VARIANT"/>
    <property type="match status" value="1"/>
</dbReference>
<evidence type="ECO:0000256" key="2">
    <source>
        <dbReference type="SAM" id="MobiDB-lite"/>
    </source>
</evidence>
<feature type="region of interest" description="Disordered" evidence="2">
    <location>
        <begin position="96"/>
        <end position="216"/>
    </location>
</feature>
<dbReference type="eggNOG" id="KOG1453">
    <property type="taxonomic scope" value="Eukaryota"/>
</dbReference>
<keyword evidence="5" id="KW-1185">Reference proteome</keyword>
<protein>
    <recommendedName>
        <fullName evidence="3">Rho-GAP domain-containing protein</fullName>
    </recommendedName>
</protein>
<organism evidence="4 5">
    <name type="scientific">Daphnia pulex</name>
    <name type="common">Water flea</name>
    <dbReference type="NCBI Taxonomy" id="6669"/>
    <lineage>
        <taxon>Eukaryota</taxon>
        <taxon>Metazoa</taxon>
        <taxon>Ecdysozoa</taxon>
        <taxon>Arthropoda</taxon>
        <taxon>Crustacea</taxon>
        <taxon>Branchiopoda</taxon>
        <taxon>Diplostraca</taxon>
        <taxon>Cladocera</taxon>
        <taxon>Anomopoda</taxon>
        <taxon>Daphniidae</taxon>
        <taxon>Daphnia</taxon>
    </lineage>
</organism>
<keyword evidence="1" id="KW-0343">GTPase activation</keyword>
<dbReference type="GO" id="GO:0051056">
    <property type="term" value="P:regulation of small GTPase mediated signal transduction"/>
    <property type="evidence" value="ECO:0007669"/>
    <property type="project" value="UniProtKB-ARBA"/>
</dbReference>
<proteinExistence type="predicted"/>
<name>E9GGH5_DAPPU</name>
<dbReference type="OrthoDB" id="79452at2759"/>
<dbReference type="SMART" id="SM00324">
    <property type="entry name" value="RhoGAP"/>
    <property type="match status" value="1"/>
</dbReference>
<evidence type="ECO:0000259" key="3">
    <source>
        <dbReference type="PROSITE" id="PS50238"/>
    </source>
</evidence>
<dbReference type="InParanoid" id="E9GGH5"/>
<reference evidence="4 5" key="1">
    <citation type="journal article" date="2011" name="Science">
        <title>The ecoresponsive genome of Daphnia pulex.</title>
        <authorList>
            <person name="Colbourne J.K."/>
            <person name="Pfrender M.E."/>
            <person name="Gilbert D."/>
            <person name="Thomas W.K."/>
            <person name="Tucker A."/>
            <person name="Oakley T.H."/>
            <person name="Tokishita S."/>
            <person name="Aerts A."/>
            <person name="Arnold G.J."/>
            <person name="Basu M.K."/>
            <person name="Bauer D.J."/>
            <person name="Caceres C.E."/>
            <person name="Carmel L."/>
            <person name="Casola C."/>
            <person name="Choi J.H."/>
            <person name="Detter J.C."/>
            <person name="Dong Q."/>
            <person name="Dusheyko S."/>
            <person name="Eads B.D."/>
            <person name="Frohlich T."/>
            <person name="Geiler-Samerotte K.A."/>
            <person name="Gerlach D."/>
            <person name="Hatcher P."/>
            <person name="Jogdeo S."/>
            <person name="Krijgsveld J."/>
            <person name="Kriventseva E.V."/>
            <person name="Kultz D."/>
            <person name="Laforsch C."/>
            <person name="Lindquist E."/>
            <person name="Lopez J."/>
            <person name="Manak J.R."/>
            <person name="Muller J."/>
            <person name="Pangilinan J."/>
            <person name="Patwardhan R.P."/>
            <person name="Pitluck S."/>
            <person name="Pritham E.J."/>
            <person name="Rechtsteiner A."/>
            <person name="Rho M."/>
            <person name="Rogozin I.B."/>
            <person name="Sakarya O."/>
            <person name="Salamov A."/>
            <person name="Schaack S."/>
            <person name="Shapiro H."/>
            <person name="Shiga Y."/>
            <person name="Skalitzky C."/>
            <person name="Smith Z."/>
            <person name="Souvorov A."/>
            <person name="Sung W."/>
            <person name="Tang Z."/>
            <person name="Tsuchiya D."/>
            <person name="Tu H."/>
            <person name="Vos H."/>
            <person name="Wang M."/>
            <person name="Wolf Y.I."/>
            <person name="Yamagata H."/>
            <person name="Yamada T."/>
            <person name="Ye Y."/>
            <person name="Shaw J.R."/>
            <person name="Andrews J."/>
            <person name="Crease T.J."/>
            <person name="Tang H."/>
            <person name="Lucas S.M."/>
            <person name="Robertson H.M."/>
            <person name="Bork P."/>
            <person name="Koonin E.V."/>
            <person name="Zdobnov E.M."/>
            <person name="Grigoriev I.V."/>
            <person name="Lynch M."/>
            <person name="Boore J.L."/>
        </authorList>
    </citation>
    <scope>NUCLEOTIDE SEQUENCE [LARGE SCALE GENOMIC DNA]</scope>
</reference>
<dbReference type="Pfam" id="PF00620">
    <property type="entry name" value="RhoGAP"/>
    <property type="match status" value="1"/>
</dbReference>
<gene>
    <name evidence="4" type="ORF">DAPPUDRAFT_242370</name>
</gene>
<dbReference type="SUPFAM" id="SSF103657">
    <property type="entry name" value="BAR/IMD domain-like"/>
    <property type="match status" value="1"/>
</dbReference>
<dbReference type="KEGG" id="dpx:DAPPUDRAFT_242370"/>
<dbReference type="Gene3D" id="1.20.1270.60">
    <property type="entry name" value="Arfaptin homology (AH) domain/BAR domain"/>
    <property type="match status" value="1"/>
</dbReference>
<dbReference type="Proteomes" id="UP000000305">
    <property type="component" value="Unassembled WGS sequence"/>
</dbReference>